<organism evidence="1 2">
    <name type="scientific">Rhizobium etli (strain ATCC 51251 / DSM 11541 / JCM 21823 / NBRC 15573 / CFN 42)</name>
    <dbReference type="NCBI Taxonomy" id="347834"/>
    <lineage>
        <taxon>Bacteria</taxon>
        <taxon>Pseudomonadati</taxon>
        <taxon>Pseudomonadota</taxon>
        <taxon>Alphaproteobacteria</taxon>
        <taxon>Hyphomicrobiales</taxon>
        <taxon>Rhizobiaceae</taxon>
        <taxon>Rhizobium/Agrobacterium group</taxon>
        <taxon>Rhizobium</taxon>
    </lineage>
</organism>
<dbReference type="HOGENOM" id="CLU_1957778_0_0_5"/>
<gene>
    <name evidence="1" type="ordered locus">RHE_CH02303</name>
</gene>
<accession>Q2K7V3</accession>
<dbReference type="Proteomes" id="UP000001936">
    <property type="component" value="Chromosome"/>
</dbReference>
<evidence type="ECO:0000313" key="1">
    <source>
        <dbReference type="EMBL" id="ABC91083.1"/>
    </source>
</evidence>
<sequence length="128" mass="13480">MTAATGGGAALADLLAGGFALGGGCFPCSCGRCGGTCFAPTALRPRAAGRFLQDFLQHAVDDAGYQFFYEIGHKIPPLTVETTWPLLNSGRVPLARRPRHLTCVFANISDQQPDRSNKPADCPAGKTE</sequence>
<dbReference type="AlphaFoldDB" id="Q2K7V3"/>
<dbReference type="EMBL" id="CP000133">
    <property type="protein sequence ID" value="ABC91083.1"/>
    <property type="molecule type" value="Genomic_DNA"/>
</dbReference>
<name>Q2K7V3_RHIEC</name>
<reference evidence="1 2" key="1">
    <citation type="journal article" date="2006" name="Proc. Natl. Acad. Sci. U.S.A.">
        <title>The partitioned Rhizobium etli genome: genetic and metabolic redundancy in seven interacting replicons.</title>
        <authorList>
            <person name="Gonzalez V."/>
            <person name="Santamaria R.I."/>
            <person name="Bustos P."/>
            <person name="Hernandez-Gonzalez I."/>
            <person name="Medrano-Soto A."/>
            <person name="Moreno-Hagelsieb G."/>
            <person name="Janga S.C."/>
            <person name="Ramirez M.A."/>
            <person name="Jimenez-Jacinto V."/>
            <person name="Collado-Vides J."/>
            <person name="Davila G."/>
        </authorList>
    </citation>
    <scope>NUCLEOTIDE SEQUENCE [LARGE SCALE GENOMIC DNA]</scope>
    <source>
        <strain evidence="2">ATCC 51251 / DSM 11541 / JCM 21823 / NBRC 15573 / CFN 42</strain>
    </source>
</reference>
<dbReference type="KEGG" id="ret:RHE_CH02303"/>
<evidence type="ECO:0000313" key="2">
    <source>
        <dbReference type="Proteomes" id="UP000001936"/>
    </source>
</evidence>
<protein>
    <submittedName>
        <fullName evidence="1">Uncharacterized protein</fullName>
    </submittedName>
</protein>
<proteinExistence type="predicted"/>
<keyword evidence="2" id="KW-1185">Reference proteome</keyword>